<dbReference type="Gene3D" id="2.30.30.230">
    <property type="entry name" value="Fumarylacetoacetase, N-terminal domain"/>
    <property type="match status" value="1"/>
</dbReference>
<dbReference type="InterPro" id="IPR005959">
    <property type="entry name" value="Fumarylacetoacetase"/>
</dbReference>
<comment type="similarity">
    <text evidence="2 13">Belongs to the FAH family.</text>
</comment>
<accession>A0A167ZX57</accession>
<evidence type="ECO:0000256" key="1">
    <source>
        <dbReference type="ARBA" id="ARBA00004782"/>
    </source>
</evidence>
<dbReference type="UniPathway" id="UPA00139">
    <property type="reaction ID" value="UER00341"/>
</dbReference>
<dbReference type="GO" id="GO:0004334">
    <property type="term" value="F:fumarylacetoacetase activity"/>
    <property type="evidence" value="ECO:0007669"/>
    <property type="project" value="UniProtKB-UniRule"/>
</dbReference>
<feature type="binding site" evidence="12">
    <location>
        <position position="181"/>
    </location>
    <ligand>
        <name>Ca(2+)</name>
        <dbReference type="ChEBI" id="CHEBI:29108"/>
    </ligand>
</feature>
<dbReference type="PANTHER" id="PTHR43069">
    <property type="entry name" value="FUMARYLACETOACETASE"/>
    <property type="match status" value="1"/>
</dbReference>
<proteinExistence type="inferred from homology"/>
<evidence type="ECO:0000313" key="17">
    <source>
        <dbReference type="Proteomes" id="UP000076874"/>
    </source>
</evidence>
<evidence type="ECO:0000313" key="16">
    <source>
        <dbReference type="EMBL" id="OAA68004.1"/>
    </source>
</evidence>
<dbReference type="EMBL" id="AZHD01000001">
    <property type="protein sequence ID" value="OAA68004.1"/>
    <property type="molecule type" value="Genomic_DNA"/>
</dbReference>
<keyword evidence="8 13" id="KW-0828">Tyrosine catabolism</keyword>
<dbReference type="PANTHER" id="PTHR43069:SF2">
    <property type="entry name" value="FUMARYLACETOACETASE"/>
    <property type="match status" value="1"/>
</dbReference>
<evidence type="ECO:0000259" key="15">
    <source>
        <dbReference type="Pfam" id="PF09298"/>
    </source>
</evidence>
<reference evidence="16 17" key="1">
    <citation type="journal article" date="2016" name="Genome Biol. Evol.">
        <title>Divergent and convergent evolution of fungal pathogenicity.</title>
        <authorList>
            <person name="Shang Y."/>
            <person name="Xiao G."/>
            <person name="Zheng P."/>
            <person name="Cen K."/>
            <person name="Zhan S."/>
            <person name="Wang C."/>
        </authorList>
    </citation>
    <scope>NUCLEOTIDE SEQUENCE [LARGE SCALE GENOMIC DNA]</scope>
    <source>
        <strain evidence="16 17">RCEF 264</strain>
    </source>
</reference>
<evidence type="ECO:0000256" key="12">
    <source>
        <dbReference type="PIRSR" id="PIRSR605959-3"/>
    </source>
</evidence>
<keyword evidence="7 12" id="KW-0460">Magnesium</keyword>
<dbReference type="GO" id="GO:0046872">
    <property type="term" value="F:metal ion binding"/>
    <property type="evidence" value="ECO:0007669"/>
    <property type="project" value="UniProtKB-UniRule"/>
</dbReference>
<keyword evidence="9 13" id="KW-0585">Phenylalanine catabolism</keyword>
<feature type="domain" description="Fumarylacetoacetase N-terminal" evidence="15">
    <location>
        <begin position="8"/>
        <end position="102"/>
    </location>
</feature>
<feature type="binding site" evidence="12">
    <location>
        <position position="110"/>
    </location>
    <ligand>
        <name>Ca(2+)</name>
        <dbReference type="ChEBI" id="CHEBI:29108"/>
    </ligand>
</feature>
<dbReference type="InterPro" id="IPR015377">
    <property type="entry name" value="Fumarylacetoacetase_N"/>
</dbReference>
<feature type="binding site" evidence="12">
    <location>
        <position position="215"/>
    </location>
    <ligand>
        <name>Mg(2+)</name>
        <dbReference type="ChEBI" id="CHEBI:18420"/>
    </ligand>
</feature>
<dbReference type="STRING" id="1081102.A0A167ZX57"/>
<evidence type="ECO:0000256" key="2">
    <source>
        <dbReference type="ARBA" id="ARBA00010211"/>
    </source>
</evidence>
<evidence type="ECO:0000256" key="5">
    <source>
        <dbReference type="ARBA" id="ARBA00022801"/>
    </source>
</evidence>
<dbReference type="InterPro" id="IPR036462">
    <property type="entry name" value="Fumarylacetoacetase_N_sf"/>
</dbReference>
<feature type="binding site" evidence="12">
    <location>
        <position position="215"/>
    </location>
    <ligand>
        <name>Ca(2+)</name>
        <dbReference type="ChEBI" id="CHEBI:29108"/>
    </ligand>
</feature>
<dbReference type="GO" id="GO:0006572">
    <property type="term" value="P:L-tyrosine catabolic process"/>
    <property type="evidence" value="ECO:0007669"/>
    <property type="project" value="UniProtKB-UniRule"/>
</dbReference>
<protein>
    <recommendedName>
        <fullName evidence="3 13">Fumarylacetoacetase</fullName>
        <ecNumber evidence="3 13">3.7.1.2</ecNumber>
    </recommendedName>
    <alternativeName>
        <fullName evidence="13">Fumarylacetoacetate hydrolase</fullName>
    </alternativeName>
</protein>
<dbReference type="SUPFAM" id="SSF56529">
    <property type="entry name" value="FAH"/>
    <property type="match status" value="1"/>
</dbReference>
<comment type="cofactor">
    <cofactor evidence="13">
        <name>Mg(2+)</name>
        <dbReference type="ChEBI" id="CHEBI:18420"/>
    </cofactor>
    <cofactor evidence="13">
        <name>Ca(2+)</name>
        <dbReference type="ChEBI" id="CHEBI:29108"/>
    </cofactor>
</comment>
<name>A0A167ZX57_9HYPO</name>
<evidence type="ECO:0000256" key="10">
    <source>
        <dbReference type="PIRSR" id="PIRSR605959-1"/>
    </source>
</evidence>
<feature type="binding site" evidence="12">
    <location>
        <position position="183"/>
    </location>
    <ligand>
        <name>Ca(2+)</name>
        <dbReference type="ChEBI" id="CHEBI:29108"/>
    </ligand>
</feature>
<evidence type="ECO:0000256" key="4">
    <source>
        <dbReference type="ARBA" id="ARBA00022723"/>
    </source>
</evidence>
<evidence type="ECO:0000256" key="8">
    <source>
        <dbReference type="ARBA" id="ARBA00022878"/>
    </source>
</evidence>
<organism evidence="16 17">
    <name type="scientific">Niveomyces insectorum RCEF 264</name>
    <dbReference type="NCBI Taxonomy" id="1081102"/>
    <lineage>
        <taxon>Eukaryota</taxon>
        <taxon>Fungi</taxon>
        <taxon>Dikarya</taxon>
        <taxon>Ascomycota</taxon>
        <taxon>Pezizomycotina</taxon>
        <taxon>Sordariomycetes</taxon>
        <taxon>Hypocreomycetidae</taxon>
        <taxon>Hypocreales</taxon>
        <taxon>Cordycipitaceae</taxon>
        <taxon>Niveomyces</taxon>
    </lineage>
</organism>
<keyword evidence="6 12" id="KW-0106">Calcium</keyword>
<keyword evidence="5 13" id="KW-0378">Hydrolase</keyword>
<comment type="pathway">
    <text evidence="1 13">Amino-acid degradation; L-phenylalanine degradation; acetoacetate and fumarate from L-phenylalanine: step 6/6.</text>
</comment>
<dbReference type="Gene3D" id="3.90.850.10">
    <property type="entry name" value="Fumarylacetoacetase-like, C-terminal domain"/>
    <property type="match status" value="1"/>
</dbReference>
<evidence type="ECO:0000256" key="13">
    <source>
        <dbReference type="RuleBase" id="RU366008"/>
    </source>
</evidence>
<sequence>MTPFSIDNLPYGVISTAKDTRKRCAVAFEDSAIDLERLSRGGFFAPIANLPSNVFSGDTWNAFAVLPADLRASVRAHLRQGIQSHAVDHAKIPLSQVQNHLPMDTRNFSDFYCSKEHAQNCSKIMGGGNLPSNWAVIPSVYNGRTSSLAVSGTPVTRPWGVFAGSSPSVPTFQPEPHLDFELEMGVWLAKPVPRGQRLAIADAPRHIFGLTLLNDWSSRKIQMFEMPPLGPFHSKGSGTTISPWIVPVEALAPFQCERKVPQNPPPPPHLTPPPDSAAALTYDIHLSAKLHRGGKLYTLCETNLNELHWTPIQQLTHLSAAGEGLSPGDVFGTGTISSDRTNAVGEKTGLGCIFERHLPEAKLQSLPPDLLDTFVQDGDEVILEGWCKDKRTGDVILGFGESRAKVLPALA</sequence>
<feature type="binding site" evidence="11">
    <location>
        <position position="112"/>
    </location>
    <ligand>
        <name>substrate</name>
    </ligand>
</feature>
<dbReference type="Proteomes" id="UP000076874">
    <property type="component" value="Unassembled WGS sequence"/>
</dbReference>
<evidence type="ECO:0000256" key="7">
    <source>
        <dbReference type="ARBA" id="ARBA00022842"/>
    </source>
</evidence>
<dbReference type="Pfam" id="PF09298">
    <property type="entry name" value="FAA_hydrolase_N"/>
    <property type="match status" value="1"/>
</dbReference>
<keyword evidence="17" id="KW-1185">Reference proteome</keyword>
<dbReference type="GO" id="GO:0006559">
    <property type="term" value="P:L-phenylalanine catabolic process"/>
    <property type="evidence" value="ECO:0007669"/>
    <property type="project" value="UniProtKB-UniRule"/>
</dbReference>
<dbReference type="EC" id="3.7.1.2" evidence="3 13"/>
<feature type="binding site" evidence="12">
    <location>
        <position position="239"/>
    </location>
    <ligand>
        <name>Mg(2+)</name>
        <dbReference type="ChEBI" id="CHEBI:18420"/>
    </ligand>
</feature>
<dbReference type="Pfam" id="PF01557">
    <property type="entry name" value="FAA_hydrolase"/>
    <property type="match status" value="1"/>
</dbReference>
<feature type="active site" description="Proton acceptor" evidence="10">
    <location>
        <position position="117"/>
    </location>
</feature>
<dbReference type="AlphaFoldDB" id="A0A167ZX57"/>
<dbReference type="InterPro" id="IPR011234">
    <property type="entry name" value="Fumarylacetoacetase-like_C"/>
</dbReference>
<evidence type="ECO:0000256" key="6">
    <source>
        <dbReference type="ARBA" id="ARBA00022837"/>
    </source>
</evidence>
<feature type="binding site" evidence="12">
    <location>
        <position position="235"/>
    </location>
    <ligand>
        <name>Mg(2+)</name>
        <dbReference type="ChEBI" id="CHEBI:18420"/>
    </ligand>
</feature>
<feature type="domain" description="Fumarylacetoacetase-like C-terminal" evidence="14">
    <location>
        <begin position="108"/>
        <end position="385"/>
    </location>
</feature>
<dbReference type="GO" id="GO:1902000">
    <property type="term" value="P:homogentisate catabolic process"/>
    <property type="evidence" value="ECO:0007669"/>
    <property type="project" value="TreeGrafter"/>
</dbReference>
<evidence type="ECO:0000256" key="11">
    <source>
        <dbReference type="PIRSR" id="PIRSR605959-2"/>
    </source>
</evidence>
<dbReference type="InterPro" id="IPR036663">
    <property type="entry name" value="Fumarylacetoacetase_C_sf"/>
</dbReference>
<keyword evidence="4 12" id="KW-0479">Metal-binding</keyword>
<feature type="binding site" evidence="11">
    <location>
        <position position="335"/>
    </location>
    <ligand>
        <name>substrate</name>
    </ligand>
</feature>
<gene>
    <name evidence="16" type="ORF">SPI_00199</name>
</gene>
<comment type="caution">
    <text evidence="16">The sequence shown here is derived from an EMBL/GenBank/DDBJ whole genome shotgun (WGS) entry which is preliminary data.</text>
</comment>
<dbReference type="OrthoDB" id="9971669at2759"/>
<evidence type="ECO:0000256" key="9">
    <source>
        <dbReference type="ARBA" id="ARBA00023232"/>
    </source>
</evidence>
<dbReference type="SUPFAM" id="SSF63433">
    <property type="entry name" value="Fumarylacetoacetate hydrolase, FAH, N-terminal domain"/>
    <property type="match status" value="1"/>
</dbReference>
<feature type="binding site" evidence="11">
    <location>
        <position position="222"/>
    </location>
    <ligand>
        <name>substrate</name>
    </ligand>
</feature>
<evidence type="ECO:0000256" key="3">
    <source>
        <dbReference type="ARBA" id="ARBA00012094"/>
    </source>
</evidence>
<comment type="catalytic activity">
    <reaction evidence="13">
        <text>4-fumarylacetoacetate + H2O = acetoacetate + fumarate + H(+)</text>
        <dbReference type="Rhea" id="RHEA:10244"/>
        <dbReference type="ChEBI" id="CHEBI:13705"/>
        <dbReference type="ChEBI" id="CHEBI:15377"/>
        <dbReference type="ChEBI" id="CHEBI:15378"/>
        <dbReference type="ChEBI" id="CHEBI:18034"/>
        <dbReference type="ChEBI" id="CHEBI:29806"/>
        <dbReference type="EC" id="3.7.1.2"/>
    </reaction>
</comment>
<evidence type="ECO:0000259" key="14">
    <source>
        <dbReference type="Pfam" id="PF01557"/>
    </source>
</evidence>